<feature type="transmembrane region" description="Helical" evidence="3">
    <location>
        <begin position="21"/>
        <end position="43"/>
    </location>
</feature>
<evidence type="ECO:0000313" key="5">
    <source>
        <dbReference type="Proteomes" id="UP000708338"/>
    </source>
</evidence>
<keyword evidence="3" id="KW-0472">Membrane</keyword>
<evidence type="ECO:0000256" key="2">
    <source>
        <dbReference type="PIRSR" id="PIRSR605754-1"/>
    </source>
</evidence>
<sequence length="265" mass="30135">MNLEKKVRRLQKEWRQGKYKGAVRTAGMCVATACVVLLGVYFFQGRRAEKDIDSLRSMRQEALKNGDSGQEPLGIADRQVLGEYRDLFLENPDLIGWVTINGTKIDYPVMWTPENPEYYSTRGFDRTESKNGLLFLDAKSNINESGGNLIIYGHNMKNGSMFADLLKYKKESYWKEHPTIQLDTLYDSRSYEITAVAATNDLDMLPYAYTGADDNAMERALESMKEIALYDTGIETEPGDDHLTLSTCDYSETDGRLVVMARRIK</sequence>
<dbReference type="AlphaFoldDB" id="A0AA41FHF3"/>
<keyword evidence="3" id="KW-0812">Transmembrane</keyword>
<dbReference type="Proteomes" id="UP000708338">
    <property type="component" value="Unassembled WGS sequence"/>
</dbReference>
<feature type="active site" description="Proton donor/acceptor" evidence="2">
    <location>
        <position position="154"/>
    </location>
</feature>
<evidence type="ECO:0000256" key="3">
    <source>
        <dbReference type="SAM" id="Phobius"/>
    </source>
</evidence>
<organism evidence="4 5">
    <name type="scientific">Enterocloster citroniae</name>
    <dbReference type="NCBI Taxonomy" id="358743"/>
    <lineage>
        <taxon>Bacteria</taxon>
        <taxon>Bacillati</taxon>
        <taxon>Bacillota</taxon>
        <taxon>Clostridia</taxon>
        <taxon>Lachnospirales</taxon>
        <taxon>Lachnospiraceae</taxon>
        <taxon>Enterocloster</taxon>
    </lineage>
</organism>
<keyword evidence="1" id="KW-0378">Hydrolase</keyword>
<accession>A0AA41FHF3</accession>
<evidence type="ECO:0000256" key="1">
    <source>
        <dbReference type="ARBA" id="ARBA00022801"/>
    </source>
</evidence>
<proteinExistence type="predicted"/>
<feature type="active site" description="Acyl-thioester intermediate" evidence="2">
    <location>
        <position position="248"/>
    </location>
</feature>
<name>A0AA41FHF3_9FIRM</name>
<evidence type="ECO:0000313" key="4">
    <source>
        <dbReference type="EMBL" id="MBT9811432.1"/>
    </source>
</evidence>
<dbReference type="InterPro" id="IPR009835">
    <property type="entry name" value="SrtB"/>
</dbReference>
<reference evidence="4" key="1">
    <citation type="journal article" date="2021" name="Gut Microbes">
        <title>A synthetic consortium of 100 gut commensals modulates the composition and function in a colon model of the microbiome of elderly subjects.</title>
        <authorList>
            <person name="Perez M."/>
            <person name="Ntemiri A."/>
            <person name="Tan H."/>
            <person name="Harris H.M.B."/>
            <person name="Roager H.M."/>
            <person name="Ribiere C."/>
            <person name="O'Toole P.W."/>
        </authorList>
    </citation>
    <scope>NUCLEOTIDE SEQUENCE</scope>
    <source>
        <strain evidence="4">MCC335</strain>
    </source>
</reference>
<dbReference type="EMBL" id="WQPS01000029">
    <property type="protein sequence ID" value="MBT9811432.1"/>
    <property type="molecule type" value="Genomic_DNA"/>
</dbReference>
<keyword evidence="3" id="KW-1133">Transmembrane helix</keyword>
<dbReference type="Gene3D" id="2.40.260.10">
    <property type="entry name" value="Sortase"/>
    <property type="match status" value="1"/>
</dbReference>
<dbReference type="InterPro" id="IPR005754">
    <property type="entry name" value="Sortase"/>
</dbReference>
<dbReference type="CDD" id="cd05826">
    <property type="entry name" value="Sortase_B"/>
    <property type="match status" value="1"/>
</dbReference>
<dbReference type="InterPro" id="IPR023365">
    <property type="entry name" value="Sortase_dom-sf"/>
</dbReference>
<dbReference type="SUPFAM" id="SSF63817">
    <property type="entry name" value="Sortase"/>
    <property type="match status" value="1"/>
</dbReference>
<dbReference type="Pfam" id="PF04203">
    <property type="entry name" value="Sortase"/>
    <property type="match status" value="1"/>
</dbReference>
<protein>
    <submittedName>
        <fullName evidence="4">Sortase</fullName>
    </submittedName>
</protein>
<dbReference type="RefSeq" id="WP_117450903.1">
    <property type="nucleotide sequence ID" value="NZ_CABJDD010000004.1"/>
</dbReference>
<gene>
    <name evidence="4" type="ORF">GPL26_17565</name>
</gene>
<dbReference type="GO" id="GO:0016787">
    <property type="term" value="F:hydrolase activity"/>
    <property type="evidence" value="ECO:0007669"/>
    <property type="project" value="UniProtKB-KW"/>
</dbReference>
<comment type="caution">
    <text evidence="4">The sequence shown here is derived from an EMBL/GenBank/DDBJ whole genome shotgun (WGS) entry which is preliminary data.</text>
</comment>